<evidence type="ECO:0000313" key="3">
    <source>
        <dbReference type="Proteomes" id="UP000533476"/>
    </source>
</evidence>
<evidence type="ECO:0000259" key="1">
    <source>
        <dbReference type="Pfam" id="PF13439"/>
    </source>
</evidence>
<dbReference type="EMBL" id="JABBVZ010000061">
    <property type="protein sequence ID" value="NMP23672.1"/>
    <property type="molecule type" value="Genomic_DNA"/>
</dbReference>
<dbReference type="RefSeq" id="WP_169101155.1">
    <property type="nucleotide sequence ID" value="NZ_JABBVZ010000061.1"/>
</dbReference>
<evidence type="ECO:0000313" key="2">
    <source>
        <dbReference type="EMBL" id="NMP23672.1"/>
    </source>
</evidence>
<accession>A0A7Y0Q3L3</accession>
<dbReference type="Pfam" id="PF13439">
    <property type="entry name" value="Glyco_transf_4"/>
    <property type="match status" value="1"/>
</dbReference>
<proteinExistence type="predicted"/>
<dbReference type="AlphaFoldDB" id="A0A7Y0Q3L3"/>
<dbReference type="GO" id="GO:0016740">
    <property type="term" value="F:transferase activity"/>
    <property type="evidence" value="ECO:0007669"/>
    <property type="project" value="UniProtKB-KW"/>
</dbReference>
<reference evidence="2 3" key="1">
    <citation type="submission" date="2020-04" db="EMBL/GenBank/DDBJ databases">
        <authorList>
            <person name="Zhang R."/>
            <person name="Schippers A."/>
        </authorList>
    </citation>
    <scope>NUCLEOTIDE SEQUENCE [LARGE SCALE GENOMIC DNA]</scope>
    <source>
        <strain evidence="2 3">DSM 109850</strain>
    </source>
</reference>
<keyword evidence="2" id="KW-0808">Transferase</keyword>
<dbReference type="Gene3D" id="3.40.50.2000">
    <property type="entry name" value="Glycogen Phosphorylase B"/>
    <property type="match status" value="1"/>
</dbReference>
<name>A0A7Y0Q3L3_9FIRM</name>
<gene>
    <name evidence="2" type="ORF">HIJ39_15115</name>
</gene>
<dbReference type="Proteomes" id="UP000533476">
    <property type="component" value="Unassembled WGS sequence"/>
</dbReference>
<organism evidence="2 3">
    <name type="scientific">Sulfobacillus harzensis</name>
    <dbReference type="NCBI Taxonomy" id="2729629"/>
    <lineage>
        <taxon>Bacteria</taxon>
        <taxon>Bacillati</taxon>
        <taxon>Bacillota</taxon>
        <taxon>Clostridia</taxon>
        <taxon>Eubacteriales</taxon>
        <taxon>Clostridiales Family XVII. Incertae Sedis</taxon>
        <taxon>Sulfobacillus</taxon>
    </lineage>
</organism>
<protein>
    <submittedName>
        <fullName evidence="2">Glycosyltransferase</fullName>
    </submittedName>
</protein>
<keyword evidence="3" id="KW-1185">Reference proteome</keyword>
<feature type="domain" description="Glycosyltransferase subfamily 4-like N-terminal" evidence="1">
    <location>
        <begin position="50"/>
        <end position="133"/>
    </location>
</feature>
<dbReference type="SUPFAM" id="SSF53756">
    <property type="entry name" value="UDP-Glycosyltransferase/glycogen phosphorylase"/>
    <property type="match status" value="1"/>
</dbReference>
<sequence>MIPDLAQAQQERGIRTTVHWSRFAVSQGITMSAILAYRSSLSTLDVPPGTVLHAHHPLAAIAAHAWMHRVGRIVPLILTVHGLPSPAEQPLLKRALHMADINVAVSRYLATTLLQMPGYPVHAVVHNGVDVQRRFRPRPLAPIGRGVGSHRCPGWNLRRDFPRRRGSF</sequence>
<dbReference type="InterPro" id="IPR028098">
    <property type="entry name" value="Glyco_trans_4-like_N"/>
</dbReference>
<comment type="caution">
    <text evidence="2">The sequence shown here is derived from an EMBL/GenBank/DDBJ whole genome shotgun (WGS) entry which is preliminary data.</text>
</comment>